<comment type="similarity">
    <text evidence="1">Belongs to the methyltransferase superfamily. L-isoaspartyl/D-aspartyl protein methyltransferase family.</text>
</comment>
<evidence type="ECO:0000256" key="2">
    <source>
        <dbReference type="ARBA" id="ARBA00013346"/>
    </source>
</evidence>
<evidence type="ECO:0000313" key="5">
    <source>
        <dbReference type="Proteomes" id="UP000593932"/>
    </source>
</evidence>
<dbReference type="EMBL" id="CP063657">
    <property type="protein sequence ID" value="QOW22411.1"/>
    <property type="molecule type" value="Genomic_DNA"/>
</dbReference>
<gene>
    <name evidence="4" type="ORF">INQ42_02045</name>
</gene>
<protein>
    <recommendedName>
        <fullName evidence="2">Protein-L-isoaspartate O-methyltransferase</fullName>
    </recommendedName>
    <alternativeName>
        <fullName evidence="3">Protein L-isoaspartyl methyltransferase</fullName>
    </alternativeName>
</protein>
<reference evidence="4 5" key="1">
    <citation type="submission" date="2020-10" db="EMBL/GenBank/DDBJ databases">
        <title>complete genome sequencing of Lysobacter sp. H23M41.</title>
        <authorList>
            <person name="Bae J.-W."/>
            <person name="Lee S.-Y."/>
        </authorList>
    </citation>
    <scope>NUCLEOTIDE SEQUENCE [LARGE SCALE GENOMIC DNA]</scope>
    <source>
        <strain evidence="4 5">H23M41</strain>
    </source>
</reference>
<dbReference type="Pfam" id="PF01135">
    <property type="entry name" value="PCMT"/>
    <property type="match status" value="1"/>
</dbReference>
<accession>A0A7S6ULG5</accession>
<proteinExistence type="inferred from homology"/>
<evidence type="ECO:0000256" key="1">
    <source>
        <dbReference type="ARBA" id="ARBA00005369"/>
    </source>
</evidence>
<dbReference type="InterPro" id="IPR000682">
    <property type="entry name" value="PCMT"/>
</dbReference>
<sequence length="218" mass="23784">MSMIDYAAARDLMVEQQIRPWNVLDARVLDVLATMPREPFVPAAHRNLAYADTNLPLPQGQVMLKPVIQGRILQSLLLQPDEDVLEIGTGSGYLTACLSRLARDVVSIEKHAELAGLGLANLTARAIANIEVVHADAFSYRPARQFDAVCVTGAVDTIPMSFLEWLKPGGRMLVVRGRPPVMEAVVVHVDVNGSRIESLFETDIPYLAGAAPVPAFEF</sequence>
<dbReference type="PANTHER" id="PTHR11579:SF18">
    <property type="entry name" value="PROTEIN-L-ISOASPARTATE O-METHYLTRANSFERASE"/>
    <property type="match status" value="1"/>
</dbReference>
<dbReference type="CDD" id="cd02440">
    <property type="entry name" value="AdoMet_MTases"/>
    <property type="match status" value="1"/>
</dbReference>
<dbReference type="PANTHER" id="PTHR11579">
    <property type="entry name" value="PROTEIN-L-ISOASPARTATE O-METHYLTRANSFERASE"/>
    <property type="match status" value="1"/>
</dbReference>
<dbReference type="SUPFAM" id="SSF53335">
    <property type="entry name" value="S-adenosyl-L-methionine-dependent methyltransferases"/>
    <property type="match status" value="1"/>
</dbReference>
<organism evidence="4 5">
    <name type="scientific">Novilysobacter avium</name>
    <dbReference type="NCBI Taxonomy" id="2781023"/>
    <lineage>
        <taxon>Bacteria</taxon>
        <taxon>Pseudomonadati</taxon>
        <taxon>Pseudomonadota</taxon>
        <taxon>Gammaproteobacteria</taxon>
        <taxon>Lysobacterales</taxon>
        <taxon>Lysobacteraceae</taxon>
        <taxon>Novilysobacter</taxon>
    </lineage>
</organism>
<dbReference type="Gene3D" id="3.40.50.150">
    <property type="entry name" value="Vaccinia Virus protein VP39"/>
    <property type="match status" value="1"/>
</dbReference>
<name>A0A7S6ULG5_9GAMM</name>
<dbReference type="InterPro" id="IPR029063">
    <property type="entry name" value="SAM-dependent_MTases_sf"/>
</dbReference>
<keyword evidence="5" id="KW-1185">Reference proteome</keyword>
<evidence type="ECO:0000256" key="3">
    <source>
        <dbReference type="ARBA" id="ARBA00030757"/>
    </source>
</evidence>
<dbReference type="Proteomes" id="UP000593932">
    <property type="component" value="Chromosome"/>
</dbReference>
<evidence type="ECO:0000313" key="4">
    <source>
        <dbReference type="EMBL" id="QOW22411.1"/>
    </source>
</evidence>